<comment type="caution">
    <text evidence="6">The sequence shown here is derived from an EMBL/GenBank/DDBJ whole genome shotgun (WGS) entry which is preliminary data.</text>
</comment>
<dbReference type="EMBL" id="BAAAQA010000015">
    <property type="protein sequence ID" value="GAA2116595.1"/>
    <property type="molecule type" value="Genomic_DNA"/>
</dbReference>
<dbReference type="PANTHER" id="PTHR33514:SF13">
    <property type="entry name" value="PROTEIN ABCI12, CHLOROPLASTIC"/>
    <property type="match status" value="1"/>
</dbReference>
<evidence type="ECO:0000256" key="4">
    <source>
        <dbReference type="ARBA" id="ARBA00023136"/>
    </source>
</evidence>
<evidence type="ECO:0000256" key="3">
    <source>
        <dbReference type="ARBA" id="ARBA00022989"/>
    </source>
</evidence>
<gene>
    <name evidence="6" type="ORF">GCM10009824_15430</name>
</gene>
<feature type="transmembrane region" description="Helical" evidence="5">
    <location>
        <begin position="97"/>
        <end position="115"/>
    </location>
</feature>
<organism evidence="6 7">
    <name type="scientific">Kocuria atrinae</name>
    <dbReference type="NCBI Taxonomy" id="592377"/>
    <lineage>
        <taxon>Bacteria</taxon>
        <taxon>Bacillati</taxon>
        <taxon>Actinomycetota</taxon>
        <taxon>Actinomycetes</taxon>
        <taxon>Micrococcales</taxon>
        <taxon>Micrococcaceae</taxon>
        <taxon>Kocuria</taxon>
    </lineage>
</organism>
<feature type="transmembrane region" description="Helical" evidence="5">
    <location>
        <begin position="48"/>
        <end position="67"/>
    </location>
</feature>
<evidence type="ECO:0000313" key="7">
    <source>
        <dbReference type="Proteomes" id="UP001500166"/>
    </source>
</evidence>
<proteinExistence type="predicted"/>
<dbReference type="RefSeq" id="WP_344224414.1">
    <property type="nucleotide sequence ID" value="NZ_BAAAQA010000015.1"/>
</dbReference>
<reference evidence="6 7" key="1">
    <citation type="journal article" date="2019" name="Int. J. Syst. Evol. Microbiol.">
        <title>The Global Catalogue of Microorganisms (GCM) 10K type strain sequencing project: providing services to taxonomists for standard genome sequencing and annotation.</title>
        <authorList>
            <consortium name="The Broad Institute Genomics Platform"/>
            <consortium name="The Broad Institute Genome Sequencing Center for Infectious Disease"/>
            <person name="Wu L."/>
            <person name="Ma J."/>
        </authorList>
    </citation>
    <scope>NUCLEOTIDE SEQUENCE [LARGE SCALE GENOMIC DNA]</scope>
    <source>
        <strain evidence="6 7">JCM 15914</strain>
    </source>
</reference>
<dbReference type="Pfam" id="PF02361">
    <property type="entry name" value="CbiQ"/>
    <property type="match status" value="1"/>
</dbReference>
<evidence type="ECO:0000256" key="5">
    <source>
        <dbReference type="SAM" id="Phobius"/>
    </source>
</evidence>
<feature type="transmembrane region" description="Helical" evidence="5">
    <location>
        <begin position="20"/>
        <end position="42"/>
    </location>
</feature>
<dbReference type="InterPro" id="IPR003339">
    <property type="entry name" value="ABC/ECF_trnsptr_transmembrane"/>
</dbReference>
<keyword evidence="3 5" id="KW-1133">Transmembrane helix</keyword>
<keyword evidence="4 5" id="KW-0472">Membrane</keyword>
<protein>
    <submittedName>
        <fullName evidence="6">Energy-coupling factor transporter transmembrane protein EcfT</fullName>
    </submittedName>
</protein>
<keyword evidence="2 5" id="KW-0812">Transmembrane</keyword>
<dbReference type="Proteomes" id="UP001500166">
    <property type="component" value="Unassembled WGS sequence"/>
</dbReference>
<accession>A0ABN2XRB2</accession>
<comment type="subcellular location">
    <subcellularLocation>
        <location evidence="1">Membrane</location>
        <topology evidence="1">Multi-pass membrane protein</topology>
    </subcellularLocation>
</comment>
<dbReference type="CDD" id="cd16914">
    <property type="entry name" value="EcfT"/>
    <property type="match status" value="1"/>
</dbReference>
<evidence type="ECO:0000256" key="1">
    <source>
        <dbReference type="ARBA" id="ARBA00004141"/>
    </source>
</evidence>
<name>A0ABN2XRB2_9MICC</name>
<feature type="transmembrane region" description="Helical" evidence="5">
    <location>
        <begin position="74"/>
        <end position="91"/>
    </location>
</feature>
<evidence type="ECO:0000256" key="2">
    <source>
        <dbReference type="ARBA" id="ARBA00022692"/>
    </source>
</evidence>
<dbReference type="PANTHER" id="PTHR33514">
    <property type="entry name" value="PROTEIN ABCI12, CHLOROPLASTIC"/>
    <property type="match status" value="1"/>
</dbReference>
<evidence type="ECO:0000313" key="6">
    <source>
        <dbReference type="EMBL" id="GAA2116595.1"/>
    </source>
</evidence>
<sequence length="206" mass="22262">MSRKVRRDDLLGTFVPGRSLLHRCPLALKAVLILGLCITVMLIRDWQFSLTVLALAALASVVSGLGLHRWAASLRPLLFLVILLGGYHLIFNGPARAASIVLSLLAVVSLSRLLISTTPLPRLIDGLVWLCTPLSWFGVNTERIGLAVSLMIRSVPWLFGCLGELRDAATARTIRANPVRLVTPATIATVNYAHQTGEALAARGLD</sequence>
<keyword evidence="7" id="KW-1185">Reference proteome</keyword>